<name>A0ACB9WWU3_CHAAC</name>
<dbReference type="Proteomes" id="UP001057452">
    <property type="component" value="Chromosome 11"/>
</dbReference>
<evidence type="ECO:0000313" key="1">
    <source>
        <dbReference type="EMBL" id="KAI4818203.1"/>
    </source>
</evidence>
<evidence type="ECO:0000313" key="2">
    <source>
        <dbReference type="Proteomes" id="UP001057452"/>
    </source>
</evidence>
<dbReference type="EMBL" id="CM043795">
    <property type="protein sequence ID" value="KAI4818203.1"/>
    <property type="molecule type" value="Genomic_DNA"/>
</dbReference>
<keyword evidence="2" id="KW-1185">Reference proteome</keyword>
<proteinExistence type="predicted"/>
<protein>
    <submittedName>
        <fullName evidence="1">Uncharacterized protein</fullName>
    </submittedName>
</protein>
<reference evidence="1" key="1">
    <citation type="submission" date="2022-05" db="EMBL/GenBank/DDBJ databases">
        <title>Chromosome-level genome of Chaenocephalus aceratus.</title>
        <authorList>
            <person name="Park H."/>
        </authorList>
    </citation>
    <scope>NUCLEOTIDE SEQUENCE</scope>
    <source>
        <strain evidence="1">KU_202001</strain>
    </source>
</reference>
<gene>
    <name evidence="1" type="ORF">KUCAC02_011556</name>
</gene>
<accession>A0ACB9WWU3</accession>
<sequence length="75" mass="7652">MATARTENSGPVIMGLSKQNGQLRGQTKPAPVQPAPTTQGKAPAAPQTAGGAAQDGGGIKFGDDWKKSLKLPPRD</sequence>
<organism evidence="1 2">
    <name type="scientific">Chaenocephalus aceratus</name>
    <name type="common">Blackfin icefish</name>
    <name type="synonym">Chaenichthys aceratus</name>
    <dbReference type="NCBI Taxonomy" id="36190"/>
    <lineage>
        <taxon>Eukaryota</taxon>
        <taxon>Metazoa</taxon>
        <taxon>Chordata</taxon>
        <taxon>Craniata</taxon>
        <taxon>Vertebrata</taxon>
        <taxon>Euteleostomi</taxon>
        <taxon>Actinopterygii</taxon>
        <taxon>Neopterygii</taxon>
        <taxon>Teleostei</taxon>
        <taxon>Neoteleostei</taxon>
        <taxon>Acanthomorphata</taxon>
        <taxon>Eupercaria</taxon>
        <taxon>Perciformes</taxon>
        <taxon>Notothenioidei</taxon>
        <taxon>Channichthyidae</taxon>
        <taxon>Chaenocephalus</taxon>
    </lineage>
</organism>
<comment type="caution">
    <text evidence="1">The sequence shown here is derived from an EMBL/GenBank/DDBJ whole genome shotgun (WGS) entry which is preliminary data.</text>
</comment>